<dbReference type="PANTHER" id="PTHR16267">
    <property type="entry name" value="BANK1/PIK3AP1 FAMILY MEMBER"/>
    <property type="match status" value="1"/>
</dbReference>
<name>A0AAE0SGG5_9BIVA</name>
<dbReference type="InterPro" id="IPR052446">
    <property type="entry name" value="B-cell_PI3K-Signaling_Adptrs"/>
</dbReference>
<evidence type="ECO:0000256" key="1">
    <source>
        <dbReference type="SAM" id="MobiDB-lite"/>
    </source>
</evidence>
<dbReference type="EMBL" id="JAEAOA010002031">
    <property type="protein sequence ID" value="KAK3590935.1"/>
    <property type="molecule type" value="Genomic_DNA"/>
</dbReference>
<reference evidence="3" key="3">
    <citation type="submission" date="2023-05" db="EMBL/GenBank/DDBJ databases">
        <authorList>
            <person name="Smith C.H."/>
        </authorList>
    </citation>
    <scope>NUCLEOTIDE SEQUENCE</scope>
    <source>
        <strain evidence="3">CHS0354</strain>
        <tissue evidence="3">Mantle</tissue>
    </source>
</reference>
<dbReference type="PROSITE" id="PS51376">
    <property type="entry name" value="DBB"/>
    <property type="match status" value="1"/>
</dbReference>
<protein>
    <recommendedName>
        <fullName evidence="2">DBB domain-containing protein</fullName>
    </recommendedName>
</protein>
<dbReference type="Pfam" id="PF14545">
    <property type="entry name" value="DBB"/>
    <property type="match status" value="1"/>
</dbReference>
<evidence type="ECO:0000313" key="4">
    <source>
        <dbReference type="Proteomes" id="UP001195483"/>
    </source>
</evidence>
<keyword evidence="4" id="KW-1185">Reference proteome</keyword>
<evidence type="ECO:0000313" key="3">
    <source>
        <dbReference type="EMBL" id="KAK3590935.1"/>
    </source>
</evidence>
<reference evidence="3" key="1">
    <citation type="journal article" date="2021" name="Genome Biol. Evol.">
        <title>A High-Quality Reference Genome for a Parasitic Bivalve with Doubly Uniparental Inheritance (Bivalvia: Unionida).</title>
        <authorList>
            <person name="Smith C.H."/>
        </authorList>
    </citation>
    <scope>NUCLEOTIDE SEQUENCE</scope>
    <source>
        <strain evidence="3">CHS0354</strain>
    </source>
</reference>
<proteinExistence type="predicted"/>
<evidence type="ECO:0000259" key="2">
    <source>
        <dbReference type="PROSITE" id="PS51376"/>
    </source>
</evidence>
<dbReference type="GO" id="GO:0005829">
    <property type="term" value="C:cytosol"/>
    <property type="evidence" value="ECO:0007669"/>
    <property type="project" value="TreeGrafter"/>
</dbReference>
<dbReference type="GO" id="GO:0005068">
    <property type="term" value="F:transmembrane receptor protein tyrosine kinase adaptor activity"/>
    <property type="evidence" value="ECO:0007669"/>
    <property type="project" value="TreeGrafter"/>
</dbReference>
<dbReference type="GO" id="GO:0005104">
    <property type="term" value="F:fibroblast growth factor receptor binding"/>
    <property type="evidence" value="ECO:0007669"/>
    <property type="project" value="TreeGrafter"/>
</dbReference>
<dbReference type="Proteomes" id="UP001195483">
    <property type="component" value="Unassembled WGS sequence"/>
</dbReference>
<feature type="region of interest" description="Disordered" evidence="1">
    <location>
        <begin position="419"/>
        <end position="439"/>
    </location>
</feature>
<sequence length="480" mass="54654">MTNEEKIHRIFTDEEGRDFAERIKNSFDRGCYRVQFKLHDVKSTNNTDIYESGVSILLLKPRLLNAIKAGSHPNLDTLFQNPKFSIVICLYMDKNKSQVSKILSDKVNGFLHWTYINFCSHDDFTDLKLNILSLVEKSEGVEDVPTTPRLQNFKLWPGEDCKPKQSILLLFERPVDDHETVMVIVNQEGGKLSLATQRLNSMTFSFSVGDMVAGMKTIEVFVNKSSYGRVKLHVESKMVELEHLLHDVTNATELLSQSLCCENRNDLDKELRKLLSNCPISSLNSLFSKLEWDTFGETTSKNELPTLLHFGAKFGLLNFCQQLIALPGGRQAMKIRNKNNLLPHEIAQQNGFLSLASQLEEEHDGIYRSVVSLVQCPKAMEQRSTPRAAHTFGDRFGSSSNSYKNDFVPYAIKQDKYATSSESGISSQSRSSPRRSQDFTDRMTKMLDDEKLDSTHDSWHPSQFDSQCMESILHMEITKL</sequence>
<accession>A0AAE0SGG5</accession>
<dbReference type="SMART" id="SM01282">
    <property type="entry name" value="DBB"/>
    <property type="match status" value="1"/>
</dbReference>
<feature type="compositionally biased region" description="Low complexity" evidence="1">
    <location>
        <begin position="420"/>
        <end position="431"/>
    </location>
</feature>
<dbReference type="PANTHER" id="PTHR16267:SF11">
    <property type="entry name" value="STUMPS, ISOFORM E"/>
    <property type="match status" value="1"/>
</dbReference>
<organism evidence="3 4">
    <name type="scientific">Potamilus streckersoni</name>
    <dbReference type="NCBI Taxonomy" id="2493646"/>
    <lineage>
        <taxon>Eukaryota</taxon>
        <taxon>Metazoa</taxon>
        <taxon>Spiralia</taxon>
        <taxon>Lophotrochozoa</taxon>
        <taxon>Mollusca</taxon>
        <taxon>Bivalvia</taxon>
        <taxon>Autobranchia</taxon>
        <taxon>Heteroconchia</taxon>
        <taxon>Palaeoheterodonta</taxon>
        <taxon>Unionida</taxon>
        <taxon>Unionoidea</taxon>
        <taxon>Unionidae</taxon>
        <taxon>Ambleminae</taxon>
        <taxon>Lampsilini</taxon>
        <taxon>Potamilus</taxon>
    </lineage>
</organism>
<feature type="domain" description="DBB" evidence="2">
    <location>
        <begin position="154"/>
        <end position="287"/>
    </location>
</feature>
<comment type="caution">
    <text evidence="3">The sequence shown here is derived from an EMBL/GenBank/DDBJ whole genome shotgun (WGS) entry which is preliminary data.</text>
</comment>
<dbReference type="AlphaFoldDB" id="A0AAE0SGG5"/>
<reference evidence="3" key="2">
    <citation type="journal article" date="2021" name="Genome Biol. Evol.">
        <title>Developing a high-quality reference genome for a parasitic bivalve with doubly uniparental inheritance (Bivalvia: Unionida).</title>
        <authorList>
            <person name="Smith C.H."/>
        </authorList>
    </citation>
    <scope>NUCLEOTIDE SEQUENCE</scope>
    <source>
        <strain evidence="3">CHS0354</strain>
        <tissue evidence="3">Mantle</tissue>
    </source>
</reference>
<dbReference type="InterPro" id="IPR017893">
    <property type="entry name" value="DBB_domain"/>
</dbReference>
<gene>
    <name evidence="3" type="ORF">CHS0354_034508</name>
</gene>